<name>A0AAV7FZH8_DENCH</name>
<evidence type="ECO:0000256" key="1">
    <source>
        <dbReference type="SAM" id="Phobius"/>
    </source>
</evidence>
<feature type="transmembrane region" description="Helical" evidence="1">
    <location>
        <begin position="67"/>
        <end position="91"/>
    </location>
</feature>
<dbReference type="EMBL" id="JAGFBR010000018">
    <property type="protein sequence ID" value="KAH0449366.1"/>
    <property type="molecule type" value="Genomic_DNA"/>
</dbReference>
<gene>
    <name evidence="2" type="ORF">IEQ34_020058</name>
</gene>
<keyword evidence="1" id="KW-0812">Transmembrane</keyword>
<evidence type="ECO:0000313" key="3">
    <source>
        <dbReference type="Proteomes" id="UP000775213"/>
    </source>
</evidence>
<keyword evidence="1" id="KW-1133">Transmembrane helix</keyword>
<keyword evidence="3" id="KW-1185">Reference proteome</keyword>
<sequence>MLPSMYPTVFLPARTSIKVVFPAPLTPINAVSTPGRNDPLTPFSSSKRVSSDIVGCAFVNAVVYKKMLFIVLSLLDNGTIVAIMWIGCLVAEFRDHLT</sequence>
<protein>
    <submittedName>
        <fullName evidence="2">Uncharacterized protein</fullName>
    </submittedName>
</protein>
<dbReference type="AlphaFoldDB" id="A0AAV7FZH8"/>
<evidence type="ECO:0000313" key="2">
    <source>
        <dbReference type="EMBL" id="KAH0449366.1"/>
    </source>
</evidence>
<comment type="caution">
    <text evidence="2">The sequence shown here is derived from an EMBL/GenBank/DDBJ whole genome shotgun (WGS) entry which is preliminary data.</text>
</comment>
<dbReference type="Proteomes" id="UP000775213">
    <property type="component" value="Unassembled WGS sequence"/>
</dbReference>
<proteinExistence type="predicted"/>
<keyword evidence="1" id="KW-0472">Membrane</keyword>
<organism evidence="2 3">
    <name type="scientific">Dendrobium chrysotoxum</name>
    <name type="common">Orchid</name>
    <dbReference type="NCBI Taxonomy" id="161865"/>
    <lineage>
        <taxon>Eukaryota</taxon>
        <taxon>Viridiplantae</taxon>
        <taxon>Streptophyta</taxon>
        <taxon>Embryophyta</taxon>
        <taxon>Tracheophyta</taxon>
        <taxon>Spermatophyta</taxon>
        <taxon>Magnoliopsida</taxon>
        <taxon>Liliopsida</taxon>
        <taxon>Asparagales</taxon>
        <taxon>Orchidaceae</taxon>
        <taxon>Epidendroideae</taxon>
        <taxon>Malaxideae</taxon>
        <taxon>Dendrobiinae</taxon>
        <taxon>Dendrobium</taxon>
    </lineage>
</organism>
<reference evidence="2 3" key="1">
    <citation type="journal article" date="2021" name="Hortic Res">
        <title>Chromosome-scale assembly of the Dendrobium chrysotoxum genome enhances the understanding of orchid evolution.</title>
        <authorList>
            <person name="Zhang Y."/>
            <person name="Zhang G.Q."/>
            <person name="Zhang D."/>
            <person name="Liu X.D."/>
            <person name="Xu X.Y."/>
            <person name="Sun W.H."/>
            <person name="Yu X."/>
            <person name="Zhu X."/>
            <person name="Wang Z.W."/>
            <person name="Zhao X."/>
            <person name="Zhong W.Y."/>
            <person name="Chen H."/>
            <person name="Yin W.L."/>
            <person name="Huang T."/>
            <person name="Niu S.C."/>
            <person name="Liu Z.J."/>
        </authorList>
    </citation>
    <scope>NUCLEOTIDE SEQUENCE [LARGE SCALE GENOMIC DNA]</scope>
    <source>
        <strain evidence="2">Lindl</strain>
    </source>
</reference>
<accession>A0AAV7FZH8</accession>